<feature type="domain" description="Methyl-accepting transducer" evidence="6">
    <location>
        <begin position="157"/>
        <end position="382"/>
    </location>
</feature>
<proteinExistence type="inferred from homology"/>
<evidence type="ECO:0000256" key="4">
    <source>
        <dbReference type="SAM" id="Coils"/>
    </source>
</evidence>
<keyword evidence="5" id="KW-0812">Transmembrane</keyword>
<dbReference type="GO" id="GO:0007165">
    <property type="term" value="P:signal transduction"/>
    <property type="evidence" value="ECO:0007669"/>
    <property type="project" value="UniProtKB-KW"/>
</dbReference>
<dbReference type="SUPFAM" id="SSF58104">
    <property type="entry name" value="Methyl-accepting chemotaxis protein (MCP) signaling domain"/>
    <property type="match status" value="1"/>
</dbReference>
<evidence type="ECO:0000256" key="1">
    <source>
        <dbReference type="ARBA" id="ARBA00022500"/>
    </source>
</evidence>
<evidence type="ECO:0000313" key="7">
    <source>
        <dbReference type="EMBL" id="AFG38516.1"/>
    </source>
</evidence>
<feature type="coiled-coil region" evidence="4">
    <location>
        <begin position="410"/>
        <end position="437"/>
    </location>
</feature>
<gene>
    <name evidence="7" type="ordered locus">Spiaf_2485</name>
</gene>
<keyword evidence="4" id="KW-0175">Coiled coil</keyword>
<dbReference type="PANTHER" id="PTHR43531">
    <property type="entry name" value="PROTEIN ICFG"/>
    <property type="match status" value="1"/>
</dbReference>
<evidence type="ECO:0000256" key="3">
    <source>
        <dbReference type="PROSITE-ProRule" id="PRU00284"/>
    </source>
</evidence>
<dbReference type="GO" id="GO:0006935">
    <property type="term" value="P:chemotaxis"/>
    <property type="evidence" value="ECO:0007669"/>
    <property type="project" value="UniProtKB-KW"/>
</dbReference>
<dbReference type="GO" id="GO:0004888">
    <property type="term" value="F:transmembrane signaling receptor activity"/>
    <property type="evidence" value="ECO:0007669"/>
    <property type="project" value="InterPro"/>
</dbReference>
<feature type="transmembrane region" description="Helical" evidence="5">
    <location>
        <begin position="9"/>
        <end position="28"/>
    </location>
</feature>
<dbReference type="SMART" id="SM00283">
    <property type="entry name" value="MA"/>
    <property type="match status" value="1"/>
</dbReference>
<protein>
    <submittedName>
        <fullName evidence="7">Methyl-accepting chemotaxis protein</fullName>
    </submittedName>
</protein>
<dbReference type="PATRIC" id="fig|889378.3.peg.2462"/>
<dbReference type="RefSeq" id="WP_014456498.1">
    <property type="nucleotide sequence ID" value="NC_017098.1"/>
</dbReference>
<sequence length="444" mass="48695">MRMARKQWLIYLVPAGCSGAAAILLAASPLAPALLLPAAILPPIGAIGFLILGWRTAGSVGARFTMLKRDLHDCDRLRNPITLPRTGGDEIDQIIGRIRSYIRTPQEQLQAAREQTDLYLTAQSDAQSAIRQITAELSGLSALTTGLNGRIAAYDQVMLTTEESLRILELKTERLQDQGDTQAVQVTQTTAAIEEIHASVGSITERADSRRQSALELRESASRDEQSIRQSRADIVTIAEEIAGVSEILASINAISEQTSQLSLNAFIESAHGGENNKGFEVVASEIRQLADSTAENADGIRTLLHRIDDRIREARFFSDKTLHTFHTSVKVINEFADSMEGISGLMQYTNTTSTALVEEAQTISSRADGIQELSASVHKLVAEGRERLEQTRGISRQLEEFVTRTDSAVRALEQDIATAKQHGEQTNRQLRSLQQQLLLSEND</sequence>
<dbReference type="eggNOG" id="COG0840">
    <property type="taxonomic scope" value="Bacteria"/>
</dbReference>
<dbReference type="PRINTS" id="PR00260">
    <property type="entry name" value="CHEMTRNSDUCR"/>
</dbReference>
<feature type="transmembrane region" description="Helical" evidence="5">
    <location>
        <begin position="34"/>
        <end position="54"/>
    </location>
</feature>
<dbReference type="PANTHER" id="PTHR43531:SF11">
    <property type="entry name" value="METHYL-ACCEPTING CHEMOTAXIS PROTEIN 3"/>
    <property type="match status" value="1"/>
</dbReference>
<dbReference type="OrthoDB" id="457060at2"/>
<dbReference type="HOGENOM" id="CLU_616634_0_0_12"/>
<keyword evidence="5" id="KW-0472">Membrane</keyword>
<dbReference type="PROSITE" id="PS50111">
    <property type="entry name" value="CHEMOTAXIS_TRANSDUC_2"/>
    <property type="match status" value="1"/>
</dbReference>
<dbReference type="KEGG" id="sfc:Spiaf_2485"/>
<reference evidence="8" key="1">
    <citation type="journal article" date="2013" name="Stand. Genomic Sci.">
        <title>Complete genome sequence of the halophilic bacterium Spirochaeta africana type strain (Z-7692(T)) from the alkaline Lake Magadi in the East African Rift.</title>
        <authorList>
            <person name="Liolos K."/>
            <person name="Abt B."/>
            <person name="Scheuner C."/>
            <person name="Teshima H."/>
            <person name="Held B."/>
            <person name="Lapidus A."/>
            <person name="Nolan M."/>
            <person name="Lucas S."/>
            <person name="Deshpande S."/>
            <person name="Cheng J.F."/>
            <person name="Tapia R."/>
            <person name="Goodwin L.A."/>
            <person name="Pitluck S."/>
            <person name="Pagani I."/>
            <person name="Ivanova N."/>
            <person name="Mavromatis K."/>
            <person name="Mikhailova N."/>
            <person name="Huntemann M."/>
            <person name="Pati A."/>
            <person name="Chen A."/>
            <person name="Palaniappan K."/>
            <person name="Land M."/>
            <person name="Rohde M."/>
            <person name="Tindall B.J."/>
            <person name="Detter J.C."/>
            <person name="Goker M."/>
            <person name="Bristow J."/>
            <person name="Eisen J.A."/>
            <person name="Markowitz V."/>
            <person name="Hugenholtz P."/>
            <person name="Woyke T."/>
            <person name="Klenk H.P."/>
            <person name="Kyrpides N.C."/>
        </authorList>
    </citation>
    <scope>NUCLEOTIDE SEQUENCE</scope>
    <source>
        <strain evidence="8">ATCC 700263 / DSM 8902 / Z-7692</strain>
    </source>
</reference>
<evidence type="ECO:0000313" key="8">
    <source>
        <dbReference type="Proteomes" id="UP000007383"/>
    </source>
</evidence>
<evidence type="ECO:0000256" key="2">
    <source>
        <dbReference type="ARBA" id="ARBA00029447"/>
    </source>
</evidence>
<dbReference type="Proteomes" id="UP000007383">
    <property type="component" value="Chromosome"/>
</dbReference>
<evidence type="ECO:0000256" key="5">
    <source>
        <dbReference type="SAM" id="Phobius"/>
    </source>
</evidence>
<dbReference type="STRING" id="889378.Spiaf_2485"/>
<organism evidence="7 8">
    <name type="scientific">Spirochaeta africana (strain ATCC 700263 / DSM 8902 / Z-7692)</name>
    <dbReference type="NCBI Taxonomy" id="889378"/>
    <lineage>
        <taxon>Bacteria</taxon>
        <taxon>Pseudomonadati</taxon>
        <taxon>Spirochaetota</taxon>
        <taxon>Spirochaetia</taxon>
        <taxon>Spirochaetales</taxon>
        <taxon>Spirochaetaceae</taxon>
        <taxon>Spirochaeta</taxon>
    </lineage>
</organism>
<dbReference type="Gene3D" id="1.10.287.950">
    <property type="entry name" value="Methyl-accepting chemotaxis protein"/>
    <property type="match status" value="1"/>
</dbReference>
<accession>H9ULX3</accession>
<dbReference type="GO" id="GO:0005886">
    <property type="term" value="C:plasma membrane"/>
    <property type="evidence" value="ECO:0007669"/>
    <property type="project" value="TreeGrafter"/>
</dbReference>
<keyword evidence="3" id="KW-0807">Transducer</keyword>
<dbReference type="Pfam" id="PF00015">
    <property type="entry name" value="MCPsignal"/>
    <property type="match status" value="1"/>
</dbReference>
<comment type="similarity">
    <text evidence="2">Belongs to the methyl-accepting chemotaxis (MCP) protein family.</text>
</comment>
<evidence type="ECO:0000259" key="6">
    <source>
        <dbReference type="PROSITE" id="PS50111"/>
    </source>
</evidence>
<dbReference type="EMBL" id="CP003282">
    <property type="protein sequence ID" value="AFG38516.1"/>
    <property type="molecule type" value="Genomic_DNA"/>
</dbReference>
<keyword evidence="5" id="KW-1133">Transmembrane helix</keyword>
<dbReference type="InterPro" id="IPR004089">
    <property type="entry name" value="MCPsignal_dom"/>
</dbReference>
<dbReference type="AlphaFoldDB" id="H9ULX3"/>
<dbReference type="InterPro" id="IPR004090">
    <property type="entry name" value="Chemotax_Me-accpt_rcpt"/>
</dbReference>
<keyword evidence="8" id="KW-1185">Reference proteome</keyword>
<name>H9ULX3_SPIAZ</name>
<dbReference type="InterPro" id="IPR051310">
    <property type="entry name" value="MCP_chemotaxis"/>
</dbReference>
<keyword evidence="1" id="KW-0145">Chemotaxis</keyword>